<protein>
    <submittedName>
        <fullName evidence="2">Uncharacterized protein</fullName>
    </submittedName>
</protein>
<feature type="region of interest" description="Disordered" evidence="1">
    <location>
        <begin position="1"/>
        <end position="48"/>
    </location>
</feature>
<keyword evidence="3" id="KW-1185">Reference proteome</keyword>
<dbReference type="EMBL" id="JEMN01000068">
    <property type="protein sequence ID" value="KXH64594.1"/>
    <property type="molecule type" value="Genomic_DNA"/>
</dbReference>
<evidence type="ECO:0000256" key="1">
    <source>
        <dbReference type="SAM" id="MobiDB-lite"/>
    </source>
</evidence>
<organism evidence="2 3">
    <name type="scientific">Colletotrichum nymphaeae SA-01</name>
    <dbReference type="NCBI Taxonomy" id="1460502"/>
    <lineage>
        <taxon>Eukaryota</taxon>
        <taxon>Fungi</taxon>
        <taxon>Dikarya</taxon>
        <taxon>Ascomycota</taxon>
        <taxon>Pezizomycotina</taxon>
        <taxon>Sordariomycetes</taxon>
        <taxon>Hypocreomycetidae</taxon>
        <taxon>Glomerellales</taxon>
        <taxon>Glomerellaceae</taxon>
        <taxon>Colletotrichum</taxon>
        <taxon>Colletotrichum acutatum species complex</taxon>
    </lineage>
</organism>
<reference evidence="2 3" key="1">
    <citation type="submission" date="2014-02" db="EMBL/GenBank/DDBJ databases">
        <title>The genome sequence of Colletotrichum nymphaeae SA-01.</title>
        <authorList>
            <person name="Baroncelli R."/>
            <person name="Thon M.R."/>
        </authorList>
    </citation>
    <scope>NUCLEOTIDE SEQUENCE [LARGE SCALE GENOMIC DNA]</scope>
    <source>
        <strain evidence="2 3">SA-01</strain>
    </source>
</reference>
<comment type="caution">
    <text evidence="2">The sequence shown here is derived from an EMBL/GenBank/DDBJ whole genome shotgun (WGS) entry which is preliminary data.</text>
</comment>
<dbReference type="OrthoDB" id="10447635at2759"/>
<sequence>MAAGAKTQGKPNPKIPKRKDPKKEAATASIITIPSYHRRPSSHESRPHADALQLKLKPTLGHLEPALRASAMCGTEYTSTPFSTLESLLTALCLTRPVLAACQRLTVNLPTYHRRRSGPQGGLATLNLVRAPQSLRAPSANRLSPSVPTPNFLLSAAGLS</sequence>
<name>A0A135UW15_9PEZI</name>
<proteinExistence type="predicted"/>
<dbReference type="Proteomes" id="UP000070054">
    <property type="component" value="Unassembled WGS sequence"/>
</dbReference>
<dbReference type="AlphaFoldDB" id="A0A135UW15"/>
<evidence type="ECO:0000313" key="2">
    <source>
        <dbReference type="EMBL" id="KXH64594.1"/>
    </source>
</evidence>
<evidence type="ECO:0000313" key="3">
    <source>
        <dbReference type="Proteomes" id="UP000070054"/>
    </source>
</evidence>
<gene>
    <name evidence="2" type="ORF">CNYM01_12593</name>
</gene>
<accession>A0A135UW15</accession>